<sequence>MTTKQERWKLSEIQDSLHQGVIDRIKLMAPPNASLREEMISWKGSPSGLLKISDTYTAITEAT</sequence>
<evidence type="ECO:0000313" key="2">
    <source>
        <dbReference type="Proteomes" id="UP000828251"/>
    </source>
</evidence>
<dbReference type="Proteomes" id="UP000828251">
    <property type="component" value="Unassembled WGS sequence"/>
</dbReference>
<evidence type="ECO:0000313" key="1">
    <source>
        <dbReference type="EMBL" id="KAH1065410.1"/>
    </source>
</evidence>
<dbReference type="AlphaFoldDB" id="A0A9D3ZUC8"/>
<gene>
    <name evidence="1" type="ORF">J1N35_030397</name>
</gene>
<protein>
    <submittedName>
        <fullName evidence="1">Uncharacterized protein</fullName>
    </submittedName>
</protein>
<organism evidence="1 2">
    <name type="scientific">Gossypium stocksii</name>
    <dbReference type="NCBI Taxonomy" id="47602"/>
    <lineage>
        <taxon>Eukaryota</taxon>
        <taxon>Viridiplantae</taxon>
        <taxon>Streptophyta</taxon>
        <taxon>Embryophyta</taxon>
        <taxon>Tracheophyta</taxon>
        <taxon>Spermatophyta</taxon>
        <taxon>Magnoliopsida</taxon>
        <taxon>eudicotyledons</taxon>
        <taxon>Gunneridae</taxon>
        <taxon>Pentapetalae</taxon>
        <taxon>rosids</taxon>
        <taxon>malvids</taxon>
        <taxon>Malvales</taxon>
        <taxon>Malvaceae</taxon>
        <taxon>Malvoideae</taxon>
        <taxon>Gossypium</taxon>
    </lineage>
</organism>
<proteinExistence type="predicted"/>
<keyword evidence="2" id="KW-1185">Reference proteome</keyword>
<comment type="caution">
    <text evidence="1">The sequence shown here is derived from an EMBL/GenBank/DDBJ whole genome shotgun (WGS) entry which is preliminary data.</text>
</comment>
<name>A0A9D3ZUC8_9ROSI</name>
<dbReference type="EMBL" id="JAIQCV010000009">
    <property type="protein sequence ID" value="KAH1065410.1"/>
    <property type="molecule type" value="Genomic_DNA"/>
</dbReference>
<accession>A0A9D3ZUC8</accession>
<reference evidence="1 2" key="1">
    <citation type="journal article" date="2021" name="Plant Biotechnol. J.">
        <title>Multi-omics assisted identification of the key and species-specific regulatory components of drought-tolerant mechanisms in Gossypium stocksii.</title>
        <authorList>
            <person name="Yu D."/>
            <person name="Ke L."/>
            <person name="Zhang D."/>
            <person name="Wu Y."/>
            <person name="Sun Y."/>
            <person name="Mei J."/>
            <person name="Sun J."/>
            <person name="Sun Y."/>
        </authorList>
    </citation>
    <scope>NUCLEOTIDE SEQUENCE [LARGE SCALE GENOMIC DNA]</scope>
    <source>
        <strain evidence="2">cv. E1</strain>
        <tissue evidence="1">Leaf</tissue>
    </source>
</reference>